<dbReference type="AlphaFoldDB" id="A0A8C4Q069"/>
<evidence type="ECO:0000256" key="1">
    <source>
        <dbReference type="ARBA" id="ARBA00004123"/>
    </source>
</evidence>
<evidence type="ECO:0000256" key="3">
    <source>
        <dbReference type="ARBA" id="ARBA00022723"/>
    </source>
</evidence>
<comment type="similarity">
    <text evidence="2">Belongs to the krueppel C2H2-type zinc-finger protein family.</text>
</comment>
<comment type="subcellular location">
    <subcellularLocation>
        <location evidence="1">Nucleus</location>
    </subcellularLocation>
</comment>
<evidence type="ECO:0000256" key="9">
    <source>
        <dbReference type="PROSITE-ProRule" id="PRU00042"/>
    </source>
</evidence>
<feature type="domain" description="C2H2-type" evidence="10">
    <location>
        <begin position="345"/>
        <end position="372"/>
    </location>
</feature>
<keyword evidence="4" id="KW-0677">Repeat</keyword>
<dbReference type="FunFam" id="3.30.160.60:FF:000624">
    <property type="entry name" value="zinc finger protein 697"/>
    <property type="match status" value="1"/>
</dbReference>
<dbReference type="Ensembl" id="ENSEBUT00000008482.1">
    <property type="protein sequence ID" value="ENSEBUP00000007991.1"/>
    <property type="gene ID" value="ENSEBUG00000005200.1"/>
</dbReference>
<sequence length="472" mass="52861">MVETEAFSAWLQAQGLRTETAHAVVKKLGIESQEAFRACIDPAPVKAELFVMAKQRLPFVMYAELRSFVESHCEPRHIRPASSPLVSVLCSMLNLVSRELSSCAQKLNFLDVSPNYDGADGVQLENGGMFGVRSDSIRLDLQEERVNTEPGPSPSFVTAANFDMSYFQSNTPSTSQGVLIQSDGRDGPAVNKASHTAHHSNSEIRLMEVGCFQGNIPSTSQEAMSNALIKEEQSDISIDGSNEPLPLADKAKQNSRRFSCSRCSQTFNNEATLKHHIERHPKDFSYKKYKCNQCNYRCGCKTRFFQHMRVHTGERPYKCTICNKAFSRTDNLEVHMRIHTGKRPFICSFCGKAFVSSDTLDAHMNSHMGKRSFKCTICGKAFAYPGTMEAHMRSHEGVRPFQCSVCGKAFVRSSNLKVHMAVHTGERPFKCPICGKAFAQSVSLKVHMRYHTDSQGLKTKYHTDRQSRENAK</sequence>
<dbReference type="GO" id="GO:0000978">
    <property type="term" value="F:RNA polymerase II cis-regulatory region sequence-specific DNA binding"/>
    <property type="evidence" value="ECO:0007669"/>
    <property type="project" value="TreeGrafter"/>
</dbReference>
<dbReference type="PROSITE" id="PS50157">
    <property type="entry name" value="ZINC_FINGER_C2H2_2"/>
    <property type="match status" value="7"/>
</dbReference>
<protein>
    <recommendedName>
        <fullName evidence="10">C2H2-type domain-containing protein</fullName>
    </recommendedName>
</protein>
<feature type="domain" description="C2H2-type" evidence="10">
    <location>
        <begin position="429"/>
        <end position="456"/>
    </location>
</feature>
<dbReference type="Pfam" id="PF00096">
    <property type="entry name" value="zf-C2H2"/>
    <property type="match status" value="6"/>
</dbReference>
<evidence type="ECO:0000256" key="8">
    <source>
        <dbReference type="ARBA" id="ARBA00023242"/>
    </source>
</evidence>
<reference evidence="11" key="2">
    <citation type="submission" date="2025-09" db="UniProtKB">
        <authorList>
            <consortium name="Ensembl"/>
        </authorList>
    </citation>
    <scope>IDENTIFICATION</scope>
</reference>
<dbReference type="SMART" id="SM00355">
    <property type="entry name" value="ZnF_C2H2"/>
    <property type="match status" value="7"/>
</dbReference>
<reference evidence="11" key="1">
    <citation type="submission" date="2025-08" db="UniProtKB">
        <authorList>
            <consortium name="Ensembl"/>
        </authorList>
    </citation>
    <scope>IDENTIFICATION</scope>
</reference>
<dbReference type="Gene3D" id="3.30.160.60">
    <property type="entry name" value="Classic Zinc Finger"/>
    <property type="match status" value="6"/>
</dbReference>
<accession>A0A8C4Q069</accession>
<dbReference type="PANTHER" id="PTHR24404:SF114">
    <property type="entry name" value="KLUMPFUSS, ISOFORM B-RELATED"/>
    <property type="match status" value="1"/>
</dbReference>
<evidence type="ECO:0000256" key="2">
    <source>
        <dbReference type="ARBA" id="ARBA00006991"/>
    </source>
</evidence>
<feature type="domain" description="C2H2-type" evidence="10">
    <location>
        <begin position="373"/>
        <end position="400"/>
    </location>
</feature>
<keyword evidence="3" id="KW-0479">Metal-binding</keyword>
<proteinExistence type="inferred from homology"/>
<evidence type="ECO:0000313" key="12">
    <source>
        <dbReference type="Proteomes" id="UP000694388"/>
    </source>
</evidence>
<dbReference type="InterPro" id="IPR050589">
    <property type="entry name" value="Ikaros_C2H2-ZF"/>
</dbReference>
<dbReference type="FunFam" id="3.30.160.60:FF:001235">
    <property type="entry name" value="Si:ch211-119o8.6"/>
    <property type="match status" value="1"/>
</dbReference>
<evidence type="ECO:0000256" key="7">
    <source>
        <dbReference type="ARBA" id="ARBA00023125"/>
    </source>
</evidence>
<dbReference type="SUPFAM" id="SSF57667">
    <property type="entry name" value="beta-beta-alpha zinc fingers"/>
    <property type="match status" value="3"/>
</dbReference>
<dbReference type="FunFam" id="3.30.160.60:FF:002493">
    <property type="entry name" value="Zinc finger protein"/>
    <property type="match status" value="1"/>
</dbReference>
<keyword evidence="8" id="KW-0539">Nucleus</keyword>
<dbReference type="GO" id="GO:0003700">
    <property type="term" value="F:DNA-binding transcription factor activity"/>
    <property type="evidence" value="ECO:0007669"/>
    <property type="project" value="TreeGrafter"/>
</dbReference>
<dbReference type="GO" id="GO:0008270">
    <property type="term" value="F:zinc ion binding"/>
    <property type="evidence" value="ECO:0007669"/>
    <property type="project" value="UniProtKB-KW"/>
</dbReference>
<keyword evidence="12" id="KW-1185">Reference proteome</keyword>
<name>A0A8C4Q069_EPTBU</name>
<dbReference type="GO" id="GO:0005634">
    <property type="term" value="C:nucleus"/>
    <property type="evidence" value="ECO:0007669"/>
    <property type="project" value="UniProtKB-SubCell"/>
</dbReference>
<feature type="domain" description="C2H2-type" evidence="10">
    <location>
        <begin position="401"/>
        <end position="428"/>
    </location>
</feature>
<dbReference type="InterPro" id="IPR036236">
    <property type="entry name" value="Znf_C2H2_sf"/>
</dbReference>
<evidence type="ECO:0000313" key="11">
    <source>
        <dbReference type="Ensembl" id="ENSEBUP00000007991.1"/>
    </source>
</evidence>
<organism evidence="11 12">
    <name type="scientific">Eptatretus burgeri</name>
    <name type="common">Inshore hagfish</name>
    <dbReference type="NCBI Taxonomy" id="7764"/>
    <lineage>
        <taxon>Eukaryota</taxon>
        <taxon>Metazoa</taxon>
        <taxon>Chordata</taxon>
        <taxon>Craniata</taxon>
        <taxon>Vertebrata</taxon>
        <taxon>Cyclostomata</taxon>
        <taxon>Myxini</taxon>
        <taxon>Myxiniformes</taxon>
        <taxon>Myxinidae</taxon>
        <taxon>Eptatretinae</taxon>
        <taxon>Eptatretus</taxon>
    </lineage>
</organism>
<dbReference type="PANTHER" id="PTHR24404">
    <property type="entry name" value="ZINC FINGER PROTEIN"/>
    <property type="match status" value="1"/>
</dbReference>
<feature type="domain" description="C2H2-type" evidence="10">
    <location>
        <begin position="289"/>
        <end position="316"/>
    </location>
</feature>
<dbReference type="GO" id="GO:0006357">
    <property type="term" value="P:regulation of transcription by RNA polymerase II"/>
    <property type="evidence" value="ECO:0007669"/>
    <property type="project" value="TreeGrafter"/>
</dbReference>
<dbReference type="GeneTree" id="ENSGT01150000286971"/>
<keyword evidence="6" id="KW-0862">Zinc</keyword>
<feature type="domain" description="C2H2-type" evidence="10">
    <location>
        <begin position="317"/>
        <end position="344"/>
    </location>
</feature>
<feature type="domain" description="C2H2-type" evidence="10">
    <location>
        <begin position="258"/>
        <end position="285"/>
    </location>
</feature>
<evidence type="ECO:0000259" key="10">
    <source>
        <dbReference type="PROSITE" id="PS50157"/>
    </source>
</evidence>
<keyword evidence="5 9" id="KW-0863">Zinc-finger</keyword>
<dbReference type="FunFam" id="3.30.160.60:FF:000145">
    <property type="entry name" value="Zinc finger protein 574"/>
    <property type="match status" value="1"/>
</dbReference>
<dbReference type="PROSITE" id="PS00028">
    <property type="entry name" value="ZINC_FINGER_C2H2_1"/>
    <property type="match status" value="7"/>
</dbReference>
<evidence type="ECO:0000256" key="4">
    <source>
        <dbReference type="ARBA" id="ARBA00022737"/>
    </source>
</evidence>
<keyword evidence="7" id="KW-0238">DNA-binding</keyword>
<dbReference type="FunFam" id="3.30.160.60:FF:002343">
    <property type="entry name" value="Zinc finger protein 33A"/>
    <property type="match status" value="1"/>
</dbReference>
<dbReference type="Proteomes" id="UP000694388">
    <property type="component" value="Unplaced"/>
</dbReference>
<dbReference type="InterPro" id="IPR013087">
    <property type="entry name" value="Znf_C2H2_type"/>
</dbReference>
<evidence type="ECO:0000256" key="5">
    <source>
        <dbReference type="ARBA" id="ARBA00022771"/>
    </source>
</evidence>
<evidence type="ECO:0000256" key="6">
    <source>
        <dbReference type="ARBA" id="ARBA00022833"/>
    </source>
</evidence>